<evidence type="ECO:0000313" key="2">
    <source>
        <dbReference type="EMBL" id="MBB5285757.1"/>
    </source>
</evidence>
<keyword evidence="3" id="KW-1185">Reference proteome</keyword>
<dbReference type="GO" id="GO:0008806">
    <property type="term" value="F:carboxymethylenebutenolidase activity"/>
    <property type="evidence" value="ECO:0007669"/>
    <property type="project" value="UniProtKB-EC"/>
</dbReference>
<dbReference type="PANTHER" id="PTHR46623:SF6">
    <property type="entry name" value="ALPHA_BETA-HYDROLASES SUPERFAMILY PROTEIN"/>
    <property type="match status" value="1"/>
</dbReference>
<evidence type="ECO:0000259" key="1">
    <source>
        <dbReference type="Pfam" id="PF01738"/>
    </source>
</evidence>
<dbReference type="RefSeq" id="WP_184176243.1">
    <property type="nucleotide sequence ID" value="NZ_JACHGF010000007.1"/>
</dbReference>
<dbReference type="SUPFAM" id="SSF53474">
    <property type="entry name" value="alpha/beta-Hydrolases"/>
    <property type="match status" value="1"/>
</dbReference>
<proteinExistence type="predicted"/>
<keyword evidence="2" id="KW-0378">Hydrolase</keyword>
<dbReference type="EC" id="3.1.1.45" evidence="2"/>
<protein>
    <submittedName>
        <fullName evidence="2">Carboxymethylenebutenolidase</fullName>
        <ecNumber evidence="2">3.1.1.45</ecNumber>
    </submittedName>
</protein>
<dbReference type="EMBL" id="JACHGF010000007">
    <property type="protein sequence ID" value="MBB5285757.1"/>
    <property type="molecule type" value="Genomic_DNA"/>
</dbReference>
<dbReference type="Pfam" id="PF01738">
    <property type="entry name" value="DLH"/>
    <property type="match status" value="1"/>
</dbReference>
<organism evidence="2 3">
    <name type="scientific">Rhabdobacter roseus</name>
    <dbReference type="NCBI Taxonomy" id="1655419"/>
    <lineage>
        <taxon>Bacteria</taxon>
        <taxon>Pseudomonadati</taxon>
        <taxon>Bacteroidota</taxon>
        <taxon>Cytophagia</taxon>
        <taxon>Cytophagales</taxon>
        <taxon>Cytophagaceae</taxon>
        <taxon>Rhabdobacter</taxon>
    </lineage>
</organism>
<reference evidence="2 3" key="1">
    <citation type="submission" date="2020-08" db="EMBL/GenBank/DDBJ databases">
        <title>Genomic Encyclopedia of Type Strains, Phase IV (KMG-IV): sequencing the most valuable type-strain genomes for metagenomic binning, comparative biology and taxonomic classification.</title>
        <authorList>
            <person name="Goeker M."/>
        </authorList>
    </citation>
    <scope>NUCLEOTIDE SEQUENCE [LARGE SCALE GENOMIC DNA]</scope>
    <source>
        <strain evidence="2 3">DSM 105074</strain>
    </source>
</reference>
<sequence length="293" mass="32305">MIRFLLVLPLLLASTFGWFLPPPPTAEPGIPLCYTAAPTTDGFPGDMRQFALDPAFQALHPAPLPLHYAAVGENITFATPDGQQAQGYLIKAKKKSDKWLFVYQEWWGLNDYIRKQADTFYKDLGENVNVLALDMYDGQVATTPQEAGKLLSGTKEERLVNIVKGAFAHAGPKAQVANVGWCFGGSWSLRSGLLGGKNTVGTVMYYGMPVQDVEQLKTLNGDVLGLFATEERISKQVIENFDANMKQAGKTLTYRIFPGVHGFANPSNAKYDEKLAAEAYEMALPYLKKKFKV</sequence>
<dbReference type="InterPro" id="IPR002925">
    <property type="entry name" value="Dienelactn_hydro"/>
</dbReference>
<evidence type="ECO:0000313" key="3">
    <source>
        <dbReference type="Proteomes" id="UP000557307"/>
    </source>
</evidence>
<comment type="caution">
    <text evidence="2">The sequence shown here is derived from an EMBL/GenBank/DDBJ whole genome shotgun (WGS) entry which is preliminary data.</text>
</comment>
<dbReference type="InterPro" id="IPR051049">
    <property type="entry name" value="Dienelactone_hydrolase-like"/>
</dbReference>
<dbReference type="InterPro" id="IPR029058">
    <property type="entry name" value="AB_hydrolase_fold"/>
</dbReference>
<dbReference type="PANTHER" id="PTHR46623">
    <property type="entry name" value="CARBOXYMETHYLENEBUTENOLIDASE-RELATED"/>
    <property type="match status" value="1"/>
</dbReference>
<name>A0A840TVX1_9BACT</name>
<dbReference type="AlphaFoldDB" id="A0A840TVX1"/>
<accession>A0A840TVX1</accession>
<dbReference type="Proteomes" id="UP000557307">
    <property type="component" value="Unassembled WGS sequence"/>
</dbReference>
<feature type="domain" description="Dienelactone hydrolase" evidence="1">
    <location>
        <begin position="87"/>
        <end position="289"/>
    </location>
</feature>
<dbReference type="Gene3D" id="3.40.50.1820">
    <property type="entry name" value="alpha/beta hydrolase"/>
    <property type="match status" value="1"/>
</dbReference>
<gene>
    <name evidence="2" type="ORF">HNQ92_003917</name>
</gene>